<feature type="compositionally biased region" description="Basic and acidic residues" evidence="1">
    <location>
        <begin position="105"/>
        <end position="129"/>
    </location>
</feature>
<name>W2RXJ8_CYPE1</name>
<dbReference type="eggNOG" id="ENOG502QPU6">
    <property type="taxonomic scope" value="Eukaryota"/>
</dbReference>
<feature type="compositionally biased region" description="Basic and acidic residues" evidence="1">
    <location>
        <begin position="75"/>
        <end position="85"/>
    </location>
</feature>
<evidence type="ECO:0000256" key="1">
    <source>
        <dbReference type="SAM" id="MobiDB-lite"/>
    </source>
</evidence>
<dbReference type="GO" id="GO:0005740">
    <property type="term" value="C:mitochondrial envelope"/>
    <property type="evidence" value="ECO:0007669"/>
    <property type="project" value="TreeGrafter"/>
</dbReference>
<evidence type="ECO:0000313" key="3">
    <source>
        <dbReference type="Proteomes" id="UP000030752"/>
    </source>
</evidence>
<sequence length="796" mass="89864">MEALIQQEFSADELELKKQMLLFFRPLYGRQAQRLLDEFADGKLNEVAEALTLGGPHPLISSKEVTQEVPGTQDVGDKHREKPDTGHPATNDQIPRTAEPVTESLPEKPVRLVVQGKEKQRLLDADRSAPHQPGTPTKPRLQEREEQQGSLKIADLDPACVKELEAADARLDPVIVEDIDVRSLSFDLSRVLFNPGVYQLRDPRSRVYNFDPYLEKIMPVTEFNFDALNEYITSSDDGKLRGLALQNNQRYTGSSSSMTSTIAQFHFLISAFREINLDSLSRGFKPDSTNFTRLTRAPSAVFLRWRDGVYALDADKEFDSANILMSLGRSLEKLLTLEKDDFEKYRKSARGGANLEAEKPEQYHYGRIGKFLMRSQLDAYDSRLPGSGMFDLKTRAVAAVRMSLDDHEPAQGYQIKERFGQWESYEREYYDMIRSAFLKYSLQVRMGRMDGIFVAFHNIERMFGFQYISLPEMDMALHGQTDPTLGDREFGFSVKILEDVFDRATARFPGQTLRFHFETREATAKLEPVPYMNIFAEPMSEEDVDEIQRASKEEMAAYEQRIFNGLDPKGDKAMGDQPSTNTDLTEEESQLWEPATDGSETASSHQQPEGAQEGVAKQSEGSTKVTGATSSIQTSDANVDFLESLSELEFSSANEGTPSSGPSEGHDDSSKPLMAFKVMVRSSVNGKPVGRPANLGASDDWKLEYTIEELPAVRAASKYRLCKSRRAAALKLAMQERDGRDYFRERLLRMSQAGEKWRQQQDELDAQREQIVLYGLDGQGQRQVPNGSNVQQQIQE</sequence>
<keyword evidence="3" id="KW-1185">Reference proteome</keyword>
<feature type="compositionally biased region" description="Polar residues" evidence="1">
    <location>
        <begin position="619"/>
        <end position="631"/>
    </location>
</feature>
<dbReference type="PANTHER" id="PTHR31014">
    <property type="entry name" value="MITOCHONDRIAL TRANSLATION SYSTEM COMPONENT PET127-RELATED"/>
    <property type="match status" value="1"/>
</dbReference>
<dbReference type="HOGENOM" id="CLU_003477_0_1_1"/>
<protein>
    <recommendedName>
        <fullName evidence="4">Pet127-domain-containing protein</fullName>
    </recommendedName>
</protein>
<gene>
    <name evidence="2" type="ORF">HMPREF1541_04661</name>
</gene>
<dbReference type="AlphaFoldDB" id="W2RXJ8"/>
<feature type="compositionally biased region" description="Polar residues" evidence="1">
    <location>
        <begin position="780"/>
        <end position="796"/>
    </location>
</feature>
<feature type="region of interest" description="Disordered" evidence="1">
    <location>
        <begin position="777"/>
        <end position="796"/>
    </location>
</feature>
<dbReference type="Proteomes" id="UP000030752">
    <property type="component" value="Unassembled WGS sequence"/>
</dbReference>
<dbReference type="STRING" id="1220924.W2RXJ8"/>
<feature type="region of interest" description="Disordered" evidence="1">
    <location>
        <begin position="650"/>
        <end position="670"/>
    </location>
</feature>
<feature type="region of interest" description="Disordered" evidence="1">
    <location>
        <begin position="564"/>
        <end position="631"/>
    </location>
</feature>
<feature type="region of interest" description="Disordered" evidence="1">
    <location>
        <begin position="54"/>
        <end position="151"/>
    </location>
</feature>
<feature type="compositionally biased region" description="Polar residues" evidence="1">
    <location>
        <begin position="653"/>
        <end position="662"/>
    </location>
</feature>
<proteinExistence type="predicted"/>
<dbReference type="RefSeq" id="XP_008717227.1">
    <property type="nucleotide sequence ID" value="XM_008719005.1"/>
</dbReference>
<dbReference type="Pfam" id="PF08634">
    <property type="entry name" value="Pet127"/>
    <property type="match status" value="1"/>
</dbReference>
<dbReference type="GeneID" id="19972000"/>
<dbReference type="PANTHER" id="PTHR31014:SF0">
    <property type="entry name" value="MITOCHONDRIAL TRANSLATION SYSTEM COMPONENT PET127-RELATED"/>
    <property type="match status" value="1"/>
</dbReference>
<dbReference type="VEuPathDB" id="FungiDB:HMPREF1541_04661"/>
<dbReference type="OrthoDB" id="10249045at2759"/>
<dbReference type="InParanoid" id="W2RXJ8"/>
<dbReference type="InterPro" id="IPR013943">
    <property type="entry name" value="Pet127"/>
</dbReference>
<feature type="compositionally biased region" description="Polar residues" evidence="1">
    <location>
        <begin position="598"/>
        <end position="609"/>
    </location>
</feature>
<organism evidence="2 3">
    <name type="scientific">Cyphellophora europaea (strain CBS 101466)</name>
    <name type="common">Phialophora europaea</name>
    <dbReference type="NCBI Taxonomy" id="1220924"/>
    <lineage>
        <taxon>Eukaryota</taxon>
        <taxon>Fungi</taxon>
        <taxon>Dikarya</taxon>
        <taxon>Ascomycota</taxon>
        <taxon>Pezizomycotina</taxon>
        <taxon>Eurotiomycetes</taxon>
        <taxon>Chaetothyriomycetidae</taxon>
        <taxon>Chaetothyriales</taxon>
        <taxon>Cyphellophoraceae</taxon>
        <taxon>Cyphellophora</taxon>
    </lineage>
</organism>
<dbReference type="GO" id="GO:0000964">
    <property type="term" value="P:mitochondrial RNA 5'-end processing"/>
    <property type="evidence" value="ECO:0007669"/>
    <property type="project" value="TreeGrafter"/>
</dbReference>
<evidence type="ECO:0000313" key="2">
    <source>
        <dbReference type="EMBL" id="ETN40384.1"/>
    </source>
</evidence>
<reference evidence="2 3" key="1">
    <citation type="submission" date="2013-03" db="EMBL/GenBank/DDBJ databases">
        <title>The Genome Sequence of Phialophora europaea CBS 101466.</title>
        <authorList>
            <consortium name="The Broad Institute Genomics Platform"/>
            <person name="Cuomo C."/>
            <person name="de Hoog S."/>
            <person name="Gorbushina A."/>
            <person name="Walker B."/>
            <person name="Young S.K."/>
            <person name="Zeng Q."/>
            <person name="Gargeya S."/>
            <person name="Fitzgerald M."/>
            <person name="Haas B."/>
            <person name="Abouelleil A."/>
            <person name="Allen A.W."/>
            <person name="Alvarado L."/>
            <person name="Arachchi H.M."/>
            <person name="Berlin A.M."/>
            <person name="Chapman S.B."/>
            <person name="Gainer-Dewar J."/>
            <person name="Goldberg J."/>
            <person name="Griggs A."/>
            <person name="Gujja S."/>
            <person name="Hansen M."/>
            <person name="Howarth C."/>
            <person name="Imamovic A."/>
            <person name="Ireland A."/>
            <person name="Larimer J."/>
            <person name="McCowan C."/>
            <person name="Murphy C."/>
            <person name="Pearson M."/>
            <person name="Poon T.W."/>
            <person name="Priest M."/>
            <person name="Roberts A."/>
            <person name="Saif S."/>
            <person name="Shea T."/>
            <person name="Sisk P."/>
            <person name="Sykes S."/>
            <person name="Wortman J."/>
            <person name="Nusbaum C."/>
            <person name="Birren B."/>
        </authorList>
    </citation>
    <scope>NUCLEOTIDE SEQUENCE [LARGE SCALE GENOMIC DNA]</scope>
    <source>
        <strain evidence="2 3">CBS 101466</strain>
    </source>
</reference>
<dbReference type="EMBL" id="KB822720">
    <property type="protein sequence ID" value="ETN40384.1"/>
    <property type="molecule type" value="Genomic_DNA"/>
</dbReference>
<accession>W2RXJ8</accession>
<evidence type="ECO:0008006" key="4">
    <source>
        <dbReference type="Google" id="ProtNLM"/>
    </source>
</evidence>